<gene>
    <name evidence="4" type="ORF">AXG93_2912s1290</name>
</gene>
<organism evidence="4 5">
    <name type="scientific">Marchantia polymorpha subsp. ruderalis</name>
    <dbReference type="NCBI Taxonomy" id="1480154"/>
    <lineage>
        <taxon>Eukaryota</taxon>
        <taxon>Viridiplantae</taxon>
        <taxon>Streptophyta</taxon>
        <taxon>Embryophyta</taxon>
        <taxon>Marchantiophyta</taxon>
        <taxon>Marchantiopsida</taxon>
        <taxon>Marchantiidae</taxon>
        <taxon>Marchantiales</taxon>
        <taxon>Marchantiaceae</taxon>
        <taxon>Marchantia</taxon>
    </lineage>
</organism>
<reference evidence="4" key="1">
    <citation type="submission" date="2016-03" db="EMBL/GenBank/DDBJ databases">
        <title>Mechanisms controlling the formation of the plant cell surface in tip-growing cells are functionally conserved among land plants.</title>
        <authorList>
            <person name="Honkanen S."/>
            <person name="Jones V.A."/>
            <person name="Morieri G."/>
            <person name="Champion C."/>
            <person name="Hetherington A.J."/>
            <person name="Kelly S."/>
            <person name="Saint-Marcoux D."/>
            <person name="Proust H."/>
            <person name="Prescott H."/>
            <person name="Dolan L."/>
        </authorList>
    </citation>
    <scope>NUCLEOTIDE SEQUENCE [LARGE SCALE GENOMIC DNA]</scope>
    <source>
        <tissue evidence="4">Whole gametophyte</tissue>
    </source>
</reference>
<dbReference type="AlphaFoldDB" id="A0A176WGD6"/>
<feature type="region of interest" description="Disordered" evidence="2">
    <location>
        <begin position="526"/>
        <end position="549"/>
    </location>
</feature>
<feature type="region of interest" description="Disordered" evidence="2">
    <location>
        <begin position="256"/>
        <end position="287"/>
    </location>
</feature>
<feature type="domain" description="TOG" evidence="3">
    <location>
        <begin position="605"/>
        <end position="844"/>
    </location>
</feature>
<name>A0A176WGD6_MARPO</name>
<evidence type="ECO:0000313" key="4">
    <source>
        <dbReference type="EMBL" id="OAE32139.1"/>
    </source>
</evidence>
<dbReference type="GO" id="GO:0005929">
    <property type="term" value="C:cilium"/>
    <property type="evidence" value="ECO:0007669"/>
    <property type="project" value="TreeGrafter"/>
</dbReference>
<dbReference type="SMART" id="SM01349">
    <property type="entry name" value="TOG"/>
    <property type="match status" value="1"/>
</dbReference>
<dbReference type="InterPro" id="IPR011989">
    <property type="entry name" value="ARM-like"/>
</dbReference>
<dbReference type="InterPro" id="IPR048738">
    <property type="entry name" value="CEP104_Znf"/>
</dbReference>
<proteinExistence type="predicted"/>
<feature type="coiled-coil region" evidence="1">
    <location>
        <begin position="207"/>
        <end position="234"/>
    </location>
</feature>
<dbReference type="Gene3D" id="1.25.10.10">
    <property type="entry name" value="Leucine-rich Repeat Variant"/>
    <property type="match status" value="1"/>
</dbReference>
<feature type="compositionally biased region" description="Basic and acidic residues" evidence="2">
    <location>
        <begin position="534"/>
        <end position="549"/>
    </location>
</feature>
<keyword evidence="5" id="KW-1185">Reference proteome</keyword>
<dbReference type="InterPro" id="IPR048739">
    <property type="entry name" value="CEP104_N"/>
</dbReference>
<dbReference type="InterPro" id="IPR016024">
    <property type="entry name" value="ARM-type_fold"/>
</dbReference>
<dbReference type="PANTHER" id="PTHR13371:SF0">
    <property type="entry name" value="CENTROSOMAL PROTEIN OF 104 KDA"/>
    <property type="match status" value="1"/>
</dbReference>
<evidence type="ECO:0000256" key="1">
    <source>
        <dbReference type="SAM" id="Coils"/>
    </source>
</evidence>
<dbReference type="InterPro" id="IPR001943">
    <property type="entry name" value="UVR_dom"/>
</dbReference>
<dbReference type="InterPro" id="IPR034085">
    <property type="entry name" value="TOG"/>
</dbReference>
<dbReference type="Pfam" id="PF21040">
    <property type="entry name" value="CEP104-like_TOG"/>
    <property type="match status" value="1"/>
</dbReference>
<dbReference type="Proteomes" id="UP000077202">
    <property type="component" value="Unassembled WGS sequence"/>
</dbReference>
<dbReference type="SUPFAM" id="SSF48371">
    <property type="entry name" value="ARM repeat"/>
    <property type="match status" value="1"/>
</dbReference>
<dbReference type="PANTHER" id="PTHR13371">
    <property type="entry name" value="GLYCINE-, GLUTAMATE-, THIENYLCYCLOHEXYLPIPERIDINE-BINDING PROTEIN"/>
    <property type="match status" value="1"/>
</dbReference>
<protein>
    <recommendedName>
        <fullName evidence="3">TOG domain-containing protein</fullName>
    </recommendedName>
</protein>
<evidence type="ECO:0000259" key="3">
    <source>
        <dbReference type="SMART" id="SM01349"/>
    </source>
</evidence>
<dbReference type="Pfam" id="PF21038">
    <property type="entry name" value="CEP104_N"/>
    <property type="match status" value="1"/>
</dbReference>
<evidence type="ECO:0000313" key="5">
    <source>
        <dbReference type="Proteomes" id="UP000077202"/>
    </source>
</evidence>
<comment type="caution">
    <text evidence="4">The sequence shown here is derived from an EMBL/GenBank/DDBJ whole genome shotgun (WGS) entry which is preliminary data.</text>
</comment>
<dbReference type="InterPro" id="IPR052607">
    <property type="entry name" value="CEP104-like"/>
</dbReference>
<dbReference type="Pfam" id="PF21039">
    <property type="entry name" value="CEP104_ZnF"/>
    <property type="match status" value="1"/>
</dbReference>
<dbReference type="EMBL" id="LVLJ01000884">
    <property type="protein sequence ID" value="OAE32139.1"/>
    <property type="molecule type" value="Genomic_DNA"/>
</dbReference>
<keyword evidence="1" id="KW-0175">Coiled coil</keyword>
<evidence type="ECO:0000256" key="2">
    <source>
        <dbReference type="SAM" id="MobiDB-lite"/>
    </source>
</evidence>
<dbReference type="Pfam" id="PF02151">
    <property type="entry name" value="UVR"/>
    <property type="match status" value="1"/>
</dbReference>
<sequence>MENGTSERERSGENKIINLRASMTPGASIDHFTHANSGGRSLPFAVVTSSGQIPSKVEVFVSLTTPWIHNEKAVNQMKRLGYLSLDPNDRSGHQARELKSIHVDAPAAVIRLVLHNCYNNKLNAYNQVGLVALIITGEPLDEHQLLQIRQRGYSPLLQTPRIQVPSSKVVDANLHAVDSFTAARIHRLQKEKVTAVQDEDYDEAKRLKNLIERLKGLGEQIKQLELRKRAAVEMEDYDAAKSCKLEIERLRQCDGTGQDSLSYVSENPDSSSKHSDVSTSDNNYPKILPREVGHRKLVLEIFMSMDHQAMVMDSSAENYEDKRSGRMEGDNSTNEIVVRAKTACDPQNSIPTIQAGEKRSGVLSTVFPWWKGKEVLRHSDEDVKPAILHAPHVEYYASTSQHKPITLYPQVEQQYASTSQQKNTTLHLPHADIHASNGTQKTASLHLAHVEQYASFSNQATTHPPEEQNFGKPDQQIGVIHPHAEPFQQSASTYPPLDYSGKIANHSTIVDSPVDDHYKTGHQQLSTLHSSTDQYEKSGQHNGDLHPPVDPHPKFANIEPEPKAALHNFPFSGSVPEQNGSQTTHDHDTSVPEPLTDALRGEMGPLLGILDLYYVECLCSKQWQLRDKALQHIVKLLQSRGITGDPSSNLKLLDLVVLRAINDRVPNIYYGSLHLLKEYVTKYSGEVTPREIQHSVAAFVTILLDKLGESNVRIRDAASETLTFLASKREVGLHIVAHHMLKTPKSQSIWRPVFGRLQWLLAAIPVFGVQPNSKTGFMSEVLMSFVHQAFTSPNGEVRNAAVKVTTEVYKLMGATVERYLKGIKPIIREVLLNSFQRFAMDTRTLDDCNPLTYEELDNIPIIRRSQKTTSLMSDVDSHPMEPAVKKPRDTGLHSMVVDQQERLSNGHDDQHMYSNQANAPTVNSSCGEEGSAEEVVLTTLRASDQSPWLEADTEASYASHTETAQGNDEVQMQAEKDDWADQCLFCGKQDPSFLNGDTLDLHFCQRCPMLVGCGNCKQIVEIAALKEHYLYECTSGRRYVQCLKCSQAVPEVRLTSHLRSKECRHGKHHKAYRCPLCHHTVQPGDAGWREHLLKPPGCSKNPRTKMKMKS</sequence>
<feature type="region of interest" description="Disordered" evidence="2">
    <location>
        <begin position="567"/>
        <end position="592"/>
    </location>
</feature>
<feature type="compositionally biased region" description="Polar residues" evidence="2">
    <location>
        <begin position="256"/>
        <end position="268"/>
    </location>
</feature>
<accession>A0A176WGD6</accession>